<keyword evidence="2" id="KW-1185">Reference proteome</keyword>
<proteinExistence type="predicted"/>
<evidence type="ECO:0000313" key="2">
    <source>
        <dbReference type="Proteomes" id="UP000479000"/>
    </source>
</evidence>
<reference evidence="1 2" key="1">
    <citation type="submission" date="2020-02" db="EMBL/GenBank/DDBJ databases">
        <authorList>
            <person name="Ferguson B K."/>
        </authorList>
    </citation>
    <scope>NUCLEOTIDE SEQUENCE [LARGE SCALE GENOMIC DNA]</scope>
</reference>
<dbReference type="Proteomes" id="UP000479000">
    <property type="component" value="Unassembled WGS sequence"/>
</dbReference>
<evidence type="ECO:0000313" key="1">
    <source>
        <dbReference type="EMBL" id="CAB0000923.1"/>
    </source>
</evidence>
<accession>A0A6H5GCP8</accession>
<gene>
    <name evidence="1" type="ORF">NTEN_LOCUS6710</name>
</gene>
<name>A0A6H5GCP8_9HEMI</name>
<organism evidence="1 2">
    <name type="scientific">Nesidiocoris tenuis</name>
    <dbReference type="NCBI Taxonomy" id="355587"/>
    <lineage>
        <taxon>Eukaryota</taxon>
        <taxon>Metazoa</taxon>
        <taxon>Ecdysozoa</taxon>
        <taxon>Arthropoda</taxon>
        <taxon>Hexapoda</taxon>
        <taxon>Insecta</taxon>
        <taxon>Pterygota</taxon>
        <taxon>Neoptera</taxon>
        <taxon>Paraneoptera</taxon>
        <taxon>Hemiptera</taxon>
        <taxon>Heteroptera</taxon>
        <taxon>Panheteroptera</taxon>
        <taxon>Cimicomorpha</taxon>
        <taxon>Miridae</taxon>
        <taxon>Dicyphina</taxon>
        <taxon>Nesidiocoris</taxon>
    </lineage>
</organism>
<dbReference type="EMBL" id="CADCXU010010189">
    <property type="protein sequence ID" value="CAB0000923.1"/>
    <property type="molecule type" value="Genomic_DNA"/>
</dbReference>
<feature type="non-terminal residue" evidence="1">
    <location>
        <position position="101"/>
    </location>
</feature>
<dbReference type="AlphaFoldDB" id="A0A6H5GCP8"/>
<sequence>MASWNWSTTCTSHPQSNQCRGMFRITQTSAYPLGGFQSANGSWATNRWKTSFPADPSFWTRVTALRVIRLSGVQTSSASGTPAESFSRVPIAIQEVAYCAM</sequence>
<protein>
    <submittedName>
        <fullName evidence="1">Uncharacterized protein</fullName>
    </submittedName>
</protein>